<dbReference type="EMBL" id="JAWDJX010000018">
    <property type="protein sequence ID" value="KAK3052999.1"/>
    <property type="molecule type" value="Genomic_DNA"/>
</dbReference>
<evidence type="ECO:0000313" key="6">
    <source>
        <dbReference type="Proteomes" id="UP001271007"/>
    </source>
</evidence>
<evidence type="ECO:0000313" key="5">
    <source>
        <dbReference type="EMBL" id="KAK3052999.1"/>
    </source>
</evidence>
<gene>
    <name evidence="5" type="ORF">LTR09_006063</name>
</gene>
<name>A0AAJ0DFC9_9PEZI</name>
<feature type="repeat" description="ANK" evidence="3">
    <location>
        <begin position="581"/>
        <end position="610"/>
    </location>
</feature>
<feature type="repeat" description="ANK" evidence="3">
    <location>
        <begin position="487"/>
        <end position="519"/>
    </location>
</feature>
<feature type="repeat" description="ANK" evidence="3">
    <location>
        <begin position="386"/>
        <end position="418"/>
    </location>
</feature>
<evidence type="ECO:0000256" key="1">
    <source>
        <dbReference type="ARBA" id="ARBA00022737"/>
    </source>
</evidence>
<dbReference type="AlphaFoldDB" id="A0AAJ0DFC9"/>
<organism evidence="5 6">
    <name type="scientific">Extremus antarcticus</name>
    <dbReference type="NCBI Taxonomy" id="702011"/>
    <lineage>
        <taxon>Eukaryota</taxon>
        <taxon>Fungi</taxon>
        <taxon>Dikarya</taxon>
        <taxon>Ascomycota</taxon>
        <taxon>Pezizomycotina</taxon>
        <taxon>Dothideomycetes</taxon>
        <taxon>Dothideomycetidae</taxon>
        <taxon>Mycosphaerellales</taxon>
        <taxon>Extremaceae</taxon>
        <taxon>Extremus</taxon>
    </lineage>
</organism>
<sequence length="906" mass="98705">MAPSKDKNSLLELCTSSITLGNNISIHLLDYLSIVKDPPHGFNKLAVEFLETSRVIIPARTGLAEVERSFTQLPADITTDLLERFRQVKNAFTVLDQVVNKYLEAERKSGFGKFGKGFRMMFADNEIEKLRLYLVQCREGLARNHRMQTWSLGESQIEPAAGIGYTALSAVLDKPDPTRGKALTRTASSNDVTRSPPELPPLPATPAYAASLSSRLDMPIPSLPESTFLDRGLAASHSLISREPSSRTSTTSPPYGSQTSSLPLSDNLSDITTATSIVEMDEMMSHQGLDDRRPKQPSRVLVDSTKVPRWTPSRQTGTTSAGSRTALLAAVQQQNHKMVEQLLDCGVPADSGVERSLLTVAIVNNDFTSLRLLLLFGANPNSKDKDGYTPLFSATQASYMDAAQLLLKYSADPNLSAGPYDESPFARALNSGQTTFVDLYLRYGADSDAIMGNGNTAFIQAITKIVAVNMIELMLVYNAQVDSKNGRGETALFKAINAERLDVVELLINHGANVNLPGPKHMLWPAVHQPRTLELLLDKGADLQRAPGILELATSINSISAVGILLQHKVDVNSKKDGIFTPLCTAIRDNRENLVDLLLSAGADPNCKASEYPAFKCITHHRPQYLPRLIAAGANLDSPNGIIETAVAHNEKESLVFLLEAGVDVNARSSTHHTAVTTAIKMDRIDLLDILLAHGADPGVRGQEWPVAMAVKSPAILAKILPHISRPKIIKGALEMAVVADQLESVKLLLAKGVSVEEKNGGVFSPLTTSIREDRKEIFRYLIDEAGADPNAPGEHLPIIKAIRRHREDDLSYIEHLITKGADINLMYRGWNAVLQAVDNGDTQILKLLADRGNPDLEATDENGRSVLEIMDERGLVEEEQILLGGRSPSPQLKEANSKLRDMVGA</sequence>
<dbReference type="InterPro" id="IPR036770">
    <property type="entry name" value="Ankyrin_rpt-contain_sf"/>
</dbReference>
<dbReference type="SUPFAM" id="SSF48403">
    <property type="entry name" value="Ankyrin repeat"/>
    <property type="match status" value="2"/>
</dbReference>
<feature type="compositionally biased region" description="Low complexity" evidence="4">
    <location>
        <begin position="241"/>
        <end position="254"/>
    </location>
</feature>
<dbReference type="PANTHER" id="PTHR24198:SF165">
    <property type="entry name" value="ANKYRIN REPEAT-CONTAINING PROTEIN-RELATED"/>
    <property type="match status" value="1"/>
</dbReference>
<dbReference type="Pfam" id="PF12796">
    <property type="entry name" value="Ank_2"/>
    <property type="match status" value="3"/>
</dbReference>
<dbReference type="PROSITE" id="PS50088">
    <property type="entry name" value="ANK_REPEAT"/>
    <property type="match status" value="3"/>
</dbReference>
<feature type="compositionally biased region" description="Polar residues" evidence="4">
    <location>
        <begin position="255"/>
        <end position="268"/>
    </location>
</feature>
<protein>
    <recommendedName>
        <fullName evidence="7">Ankyrin repeat protein</fullName>
    </recommendedName>
</protein>
<evidence type="ECO:0008006" key="7">
    <source>
        <dbReference type="Google" id="ProtNLM"/>
    </source>
</evidence>
<evidence type="ECO:0000256" key="4">
    <source>
        <dbReference type="SAM" id="MobiDB-lite"/>
    </source>
</evidence>
<dbReference type="PROSITE" id="PS50297">
    <property type="entry name" value="ANK_REP_REGION"/>
    <property type="match status" value="2"/>
</dbReference>
<accession>A0AAJ0DFC9</accession>
<keyword evidence="2 3" id="KW-0040">ANK repeat</keyword>
<feature type="region of interest" description="Disordered" evidence="4">
    <location>
        <begin position="176"/>
        <end position="206"/>
    </location>
</feature>
<feature type="region of interest" description="Disordered" evidence="4">
    <location>
        <begin position="886"/>
        <end position="906"/>
    </location>
</feature>
<feature type="region of interest" description="Disordered" evidence="4">
    <location>
        <begin position="238"/>
        <end position="268"/>
    </location>
</feature>
<comment type="caution">
    <text evidence="5">The sequence shown here is derived from an EMBL/GenBank/DDBJ whole genome shotgun (WGS) entry which is preliminary data.</text>
</comment>
<reference evidence="5" key="1">
    <citation type="submission" date="2023-04" db="EMBL/GenBank/DDBJ databases">
        <title>Black Yeasts Isolated from many extreme environments.</title>
        <authorList>
            <person name="Coleine C."/>
            <person name="Stajich J.E."/>
            <person name="Selbmann L."/>
        </authorList>
    </citation>
    <scope>NUCLEOTIDE SEQUENCE</scope>
    <source>
        <strain evidence="5">CCFEE 5312</strain>
    </source>
</reference>
<proteinExistence type="predicted"/>
<keyword evidence="6" id="KW-1185">Reference proteome</keyword>
<dbReference type="PANTHER" id="PTHR24198">
    <property type="entry name" value="ANKYRIN REPEAT AND PROTEIN KINASE DOMAIN-CONTAINING PROTEIN"/>
    <property type="match status" value="1"/>
</dbReference>
<keyword evidence="1" id="KW-0677">Repeat</keyword>
<dbReference type="InterPro" id="IPR002110">
    <property type="entry name" value="Ankyrin_rpt"/>
</dbReference>
<dbReference type="Gene3D" id="1.25.40.20">
    <property type="entry name" value="Ankyrin repeat-containing domain"/>
    <property type="match status" value="3"/>
</dbReference>
<feature type="compositionally biased region" description="Basic and acidic residues" evidence="4">
    <location>
        <begin position="896"/>
        <end position="906"/>
    </location>
</feature>
<evidence type="ECO:0000256" key="3">
    <source>
        <dbReference type="PROSITE-ProRule" id="PRU00023"/>
    </source>
</evidence>
<dbReference type="SMART" id="SM00248">
    <property type="entry name" value="ANK"/>
    <property type="match status" value="14"/>
</dbReference>
<dbReference type="Proteomes" id="UP001271007">
    <property type="component" value="Unassembled WGS sequence"/>
</dbReference>
<evidence type="ECO:0000256" key="2">
    <source>
        <dbReference type="ARBA" id="ARBA00023043"/>
    </source>
</evidence>